<accession>A0ABQ9WFA4</accession>
<reference evidence="2 3" key="1">
    <citation type="submission" date="2023-05" db="EMBL/GenBank/DDBJ databases">
        <title>B98-5 Cell Line De Novo Hybrid Assembly: An Optical Mapping Approach.</title>
        <authorList>
            <person name="Kananen K."/>
            <person name="Auerbach J.A."/>
            <person name="Kautto E."/>
            <person name="Blachly J.S."/>
        </authorList>
    </citation>
    <scope>NUCLEOTIDE SEQUENCE [LARGE SCALE GENOMIC DNA]</scope>
    <source>
        <strain evidence="2">B95-8</strain>
        <tissue evidence="2">Cell line</tissue>
    </source>
</reference>
<dbReference type="Proteomes" id="UP001266305">
    <property type="component" value="Unassembled WGS sequence"/>
</dbReference>
<name>A0ABQ9WFA4_SAGOE</name>
<organism evidence="2 3">
    <name type="scientific">Saguinus oedipus</name>
    <name type="common">Cotton-top tamarin</name>
    <name type="synonym">Oedipomidas oedipus</name>
    <dbReference type="NCBI Taxonomy" id="9490"/>
    <lineage>
        <taxon>Eukaryota</taxon>
        <taxon>Metazoa</taxon>
        <taxon>Chordata</taxon>
        <taxon>Craniata</taxon>
        <taxon>Vertebrata</taxon>
        <taxon>Euteleostomi</taxon>
        <taxon>Mammalia</taxon>
        <taxon>Eutheria</taxon>
        <taxon>Euarchontoglires</taxon>
        <taxon>Primates</taxon>
        <taxon>Haplorrhini</taxon>
        <taxon>Platyrrhini</taxon>
        <taxon>Cebidae</taxon>
        <taxon>Callitrichinae</taxon>
        <taxon>Saguinus</taxon>
    </lineage>
</organism>
<evidence type="ECO:0000256" key="1">
    <source>
        <dbReference type="SAM" id="MobiDB-lite"/>
    </source>
</evidence>
<evidence type="ECO:0000313" key="3">
    <source>
        <dbReference type="Proteomes" id="UP001266305"/>
    </source>
</evidence>
<sequence>MRKEAEDGWASEDIRLSSPAFNRNFQAYEGKRAINKTHIKVGVRIVVGGVIGAEGVWCIEAAEMHQDPCSLPPGTESNHASSLLRTEEGAVRPQATKGRGEIGAHSQAPALFVVPEVR</sequence>
<feature type="region of interest" description="Disordered" evidence="1">
    <location>
        <begin position="69"/>
        <end position="104"/>
    </location>
</feature>
<dbReference type="EMBL" id="JASSZA010000001">
    <property type="protein sequence ID" value="KAK2120120.1"/>
    <property type="molecule type" value="Genomic_DNA"/>
</dbReference>
<comment type="caution">
    <text evidence="2">The sequence shown here is derived from an EMBL/GenBank/DDBJ whole genome shotgun (WGS) entry which is preliminary data.</text>
</comment>
<protein>
    <submittedName>
        <fullName evidence="2">Uncharacterized protein</fullName>
    </submittedName>
</protein>
<evidence type="ECO:0000313" key="2">
    <source>
        <dbReference type="EMBL" id="KAK2120120.1"/>
    </source>
</evidence>
<feature type="compositionally biased region" description="Polar residues" evidence="1">
    <location>
        <begin position="75"/>
        <end position="84"/>
    </location>
</feature>
<gene>
    <name evidence="2" type="ORF">P7K49_001506</name>
</gene>
<keyword evidence="3" id="KW-1185">Reference proteome</keyword>
<proteinExistence type="predicted"/>